<dbReference type="Proteomes" id="UP000000305">
    <property type="component" value="Unassembled WGS sequence"/>
</dbReference>
<accession>E9HMI4</accession>
<reference evidence="2 3" key="1">
    <citation type="journal article" date="2011" name="Science">
        <title>The ecoresponsive genome of Daphnia pulex.</title>
        <authorList>
            <person name="Colbourne J.K."/>
            <person name="Pfrender M.E."/>
            <person name="Gilbert D."/>
            <person name="Thomas W.K."/>
            <person name="Tucker A."/>
            <person name="Oakley T.H."/>
            <person name="Tokishita S."/>
            <person name="Aerts A."/>
            <person name="Arnold G.J."/>
            <person name="Basu M.K."/>
            <person name="Bauer D.J."/>
            <person name="Caceres C.E."/>
            <person name="Carmel L."/>
            <person name="Casola C."/>
            <person name="Choi J.H."/>
            <person name="Detter J.C."/>
            <person name="Dong Q."/>
            <person name="Dusheyko S."/>
            <person name="Eads B.D."/>
            <person name="Frohlich T."/>
            <person name="Geiler-Samerotte K.A."/>
            <person name="Gerlach D."/>
            <person name="Hatcher P."/>
            <person name="Jogdeo S."/>
            <person name="Krijgsveld J."/>
            <person name="Kriventseva E.V."/>
            <person name="Kultz D."/>
            <person name="Laforsch C."/>
            <person name="Lindquist E."/>
            <person name="Lopez J."/>
            <person name="Manak J.R."/>
            <person name="Muller J."/>
            <person name="Pangilinan J."/>
            <person name="Patwardhan R.P."/>
            <person name="Pitluck S."/>
            <person name="Pritham E.J."/>
            <person name="Rechtsteiner A."/>
            <person name="Rho M."/>
            <person name="Rogozin I.B."/>
            <person name="Sakarya O."/>
            <person name="Salamov A."/>
            <person name="Schaack S."/>
            <person name="Shapiro H."/>
            <person name="Shiga Y."/>
            <person name="Skalitzky C."/>
            <person name="Smith Z."/>
            <person name="Souvorov A."/>
            <person name="Sung W."/>
            <person name="Tang Z."/>
            <person name="Tsuchiya D."/>
            <person name="Tu H."/>
            <person name="Vos H."/>
            <person name="Wang M."/>
            <person name="Wolf Y.I."/>
            <person name="Yamagata H."/>
            <person name="Yamada T."/>
            <person name="Ye Y."/>
            <person name="Shaw J.R."/>
            <person name="Andrews J."/>
            <person name="Crease T.J."/>
            <person name="Tang H."/>
            <person name="Lucas S.M."/>
            <person name="Robertson H.M."/>
            <person name="Bork P."/>
            <person name="Koonin E.V."/>
            <person name="Zdobnov E.M."/>
            <person name="Grigoriev I.V."/>
            <person name="Lynch M."/>
            <person name="Boore J.L."/>
        </authorList>
    </citation>
    <scope>NUCLEOTIDE SEQUENCE [LARGE SCALE GENOMIC DNA]</scope>
</reference>
<dbReference type="HOGENOM" id="CLU_1024003_0_0_1"/>
<name>E9HMI4_DAPPU</name>
<dbReference type="KEGG" id="dpx:DAPPUDRAFT_331444"/>
<dbReference type="InterPro" id="IPR038765">
    <property type="entry name" value="Papain-like_cys_pep_sf"/>
</dbReference>
<dbReference type="PANTHER" id="PTHR34718:SF2">
    <property type="entry name" value="PHD-TYPE DOMAIN-CONTAINING PROTEIN"/>
    <property type="match status" value="1"/>
</dbReference>
<dbReference type="AlphaFoldDB" id="E9HMI4"/>
<organism evidence="2 3">
    <name type="scientific">Daphnia pulex</name>
    <name type="common">Water flea</name>
    <dbReference type="NCBI Taxonomy" id="6669"/>
    <lineage>
        <taxon>Eukaryota</taxon>
        <taxon>Metazoa</taxon>
        <taxon>Ecdysozoa</taxon>
        <taxon>Arthropoda</taxon>
        <taxon>Crustacea</taxon>
        <taxon>Branchiopoda</taxon>
        <taxon>Diplostraca</taxon>
        <taxon>Cladocera</taxon>
        <taxon>Anomopoda</taxon>
        <taxon>Daphniidae</taxon>
        <taxon>Daphnia</taxon>
    </lineage>
</organism>
<proteinExistence type="predicted"/>
<dbReference type="PhylomeDB" id="E9HMI4"/>
<sequence>MADLKDISISNDDSGSEDDFAEKGDRDEETEYAIGLPVSESMMEAMLPSDDLEAVVEITASHSSYAPVRTPVDFRQLQFLDARSIKEMKRSTKLVTSHINGVLAIMRQQFPEIGGLYNVQHGEKGNYPAPENKMWMQIMNNNLCHWLLAVSGFPLCGGNDVAVFDSIGFDCDNDKFSVSTISNLVGNKEFTLITPSCQKQTDRTSCGVFAIAFATSIALGLDPSTLVFEKEAKMREHLKDCLNKRVLTAFPTTSNSRKLVSRLKVTTIPSVF</sequence>
<dbReference type="Gene3D" id="3.40.395.10">
    <property type="entry name" value="Adenoviral Proteinase, Chain A"/>
    <property type="match status" value="1"/>
</dbReference>
<gene>
    <name evidence="2" type="ORF">DAPPUDRAFT_331444</name>
</gene>
<evidence type="ECO:0000256" key="1">
    <source>
        <dbReference type="SAM" id="MobiDB-lite"/>
    </source>
</evidence>
<evidence type="ECO:0008006" key="4">
    <source>
        <dbReference type="Google" id="ProtNLM"/>
    </source>
</evidence>
<evidence type="ECO:0000313" key="3">
    <source>
        <dbReference type="Proteomes" id="UP000000305"/>
    </source>
</evidence>
<evidence type="ECO:0000313" key="2">
    <source>
        <dbReference type="EMBL" id="EFX67049.1"/>
    </source>
</evidence>
<protein>
    <recommendedName>
        <fullName evidence="4">Ubiquitin-like protease family profile domain-containing protein</fullName>
    </recommendedName>
</protein>
<dbReference type="OrthoDB" id="6353126at2759"/>
<dbReference type="SUPFAM" id="SSF54001">
    <property type="entry name" value="Cysteine proteinases"/>
    <property type="match status" value="1"/>
</dbReference>
<dbReference type="PANTHER" id="PTHR34718">
    <property type="entry name" value="PHD-TYPE DOMAIN-CONTAINING PROTEIN"/>
    <property type="match status" value="1"/>
</dbReference>
<dbReference type="EMBL" id="GL732687">
    <property type="protein sequence ID" value="EFX67049.1"/>
    <property type="molecule type" value="Genomic_DNA"/>
</dbReference>
<keyword evidence="3" id="KW-1185">Reference proteome</keyword>
<feature type="region of interest" description="Disordered" evidence="1">
    <location>
        <begin position="1"/>
        <end position="29"/>
    </location>
</feature>
<dbReference type="InParanoid" id="E9HMI4"/>